<evidence type="ECO:0000313" key="6">
    <source>
        <dbReference type="Proteomes" id="UP001295794"/>
    </source>
</evidence>
<dbReference type="Proteomes" id="UP001295794">
    <property type="component" value="Unassembled WGS sequence"/>
</dbReference>
<keyword evidence="2" id="KW-0539">Nucleus</keyword>
<dbReference type="Gene3D" id="3.40.395.10">
    <property type="entry name" value="Adenoviral Proteinase, Chain A"/>
    <property type="match status" value="1"/>
</dbReference>
<evidence type="ECO:0000259" key="4">
    <source>
        <dbReference type="PROSITE" id="PS50039"/>
    </source>
</evidence>
<evidence type="ECO:0000256" key="1">
    <source>
        <dbReference type="ARBA" id="ARBA00023125"/>
    </source>
</evidence>
<proteinExistence type="predicted"/>
<feature type="domain" description="Fork-head" evidence="4">
    <location>
        <begin position="571"/>
        <end position="641"/>
    </location>
</feature>
<evidence type="ECO:0000256" key="2">
    <source>
        <dbReference type="PROSITE-ProRule" id="PRU00089"/>
    </source>
</evidence>
<dbReference type="InterPro" id="IPR001766">
    <property type="entry name" value="Fork_head_dom"/>
</dbReference>
<comment type="subcellular location">
    <subcellularLocation>
        <location evidence="2">Nucleus</location>
    </subcellularLocation>
</comment>
<dbReference type="GO" id="GO:0003700">
    <property type="term" value="F:DNA-binding transcription factor activity"/>
    <property type="evidence" value="ECO:0007669"/>
    <property type="project" value="InterPro"/>
</dbReference>
<feature type="region of interest" description="Disordered" evidence="3">
    <location>
        <begin position="466"/>
        <end position="508"/>
    </location>
</feature>
<dbReference type="GO" id="GO:0043565">
    <property type="term" value="F:sequence-specific DNA binding"/>
    <property type="evidence" value="ECO:0007669"/>
    <property type="project" value="InterPro"/>
</dbReference>
<dbReference type="GO" id="GO:0005634">
    <property type="term" value="C:nucleus"/>
    <property type="evidence" value="ECO:0007669"/>
    <property type="project" value="UniProtKB-SubCell"/>
</dbReference>
<protein>
    <recommendedName>
        <fullName evidence="4">Fork-head domain-containing protein</fullName>
    </recommendedName>
</protein>
<evidence type="ECO:0000256" key="3">
    <source>
        <dbReference type="SAM" id="MobiDB-lite"/>
    </source>
</evidence>
<feature type="compositionally biased region" description="Acidic residues" evidence="3">
    <location>
        <begin position="479"/>
        <end position="505"/>
    </location>
</feature>
<evidence type="ECO:0000313" key="5">
    <source>
        <dbReference type="EMBL" id="CAK5270396.1"/>
    </source>
</evidence>
<name>A0AAD2H6T5_9AGAR</name>
<reference evidence="5" key="1">
    <citation type="submission" date="2023-11" db="EMBL/GenBank/DDBJ databases">
        <authorList>
            <person name="De Vega J J."/>
            <person name="De Vega J J."/>
        </authorList>
    </citation>
    <scope>NUCLEOTIDE SEQUENCE</scope>
</reference>
<dbReference type="InterPro" id="IPR038765">
    <property type="entry name" value="Papain-like_cys_pep_sf"/>
</dbReference>
<sequence>MSSILIDDNVPFDPTKWIASGKKWDSDIPWEVIKEKDRILTPPSRIEDIFPRSTLPISSFICLPLAPISSGLVHFEDALWFSHEEPSCDVSHLANRSIPPITLLDLLSRKFGQAWLNGAKSVIDPRFNEGGEHFPLYTLTVWRRFADVLNAQTQWRRGSNWLKKQANHFNTGPVHEAITNALTSMSWVGWNVPLSYQRGTTTSIDLTEFTASVWLRTTNMEIMLESLRVRVDSGDGNASRWIVAPMSFAKQIVEGKRDGYSRATAPLLMEYERLVKTGKKDRLIFITNVSDEHWVAGCVDFKMRKILFGDSMPAEFRYTLPKKLLRGLQHWAQHRFENTFSCELDGLRHGTQLDAFSCGLVAMNTCELAVYPDTAMWSPEDAVRYRVGRFNEYIDSLKALPSDSALTTATVHPVDIIAPAEKHEEIQNLTLVSESRISIRQLLNPLPNRQRPASVLTTSTASMGDCTDADVLLGRNGSEDEQSEVAIDENEERDDGDEESSEDDGNRDACAAVLPRQDVSTSSTLTVTPKSRQMTLGSFFNLSGVKRKAVESEIPGHSKPPTQKKSRTHAIKIHTPRFEGNSRTTKWSNNIKQLFMQNKFIVAPKDYDKWKHEIWALDPHAEFHPLPESMMTWENFRTIRHAKCGTKVKVKRPYDVSRYRDHLNNGCPVMHDGAGMQTLFAHFSEGCRFTGTALYSPEKVDCQFEPCPGVTEMDIPHVDQYLKRTGAPPQGPPIIT</sequence>
<organism evidence="5 6">
    <name type="scientific">Mycena citricolor</name>
    <dbReference type="NCBI Taxonomy" id="2018698"/>
    <lineage>
        <taxon>Eukaryota</taxon>
        <taxon>Fungi</taxon>
        <taxon>Dikarya</taxon>
        <taxon>Basidiomycota</taxon>
        <taxon>Agaricomycotina</taxon>
        <taxon>Agaricomycetes</taxon>
        <taxon>Agaricomycetidae</taxon>
        <taxon>Agaricales</taxon>
        <taxon>Marasmiineae</taxon>
        <taxon>Mycenaceae</taxon>
        <taxon>Mycena</taxon>
    </lineage>
</organism>
<dbReference type="AlphaFoldDB" id="A0AAD2H6T5"/>
<keyword evidence="6" id="KW-1185">Reference proteome</keyword>
<comment type="caution">
    <text evidence="5">The sequence shown here is derived from an EMBL/GenBank/DDBJ whole genome shotgun (WGS) entry which is preliminary data.</text>
</comment>
<dbReference type="PROSITE" id="PS50039">
    <property type="entry name" value="FORK_HEAD_3"/>
    <property type="match status" value="1"/>
</dbReference>
<feature type="DNA-binding region" description="Fork-head" evidence="2">
    <location>
        <begin position="571"/>
        <end position="641"/>
    </location>
</feature>
<keyword evidence="1 2" id="KW-0238">DNA-binding</keyword>
<accession>A0AAD2H6T5</accession>
<dbReference type="EMBL" id="CAVNYO010000166">
    <property type="protein sequence ID" value="CAK5270396.1"/>
    <property type="molecule type" value="Genomic_DNA"/>
</dbReference>
<dbReference type="SUPFAM" id="SSF54001">
    <property type="entry name" value="Cysteine proteinases"/>
    <property type="match status" value="1"/>
</dbReference>
<gene>
    <name evidence="5" type="ORF">MYCIT1_LOCUS14776</name>
</gene>